<protein>
    <submittedName>
        <fullName evidence="2">Uncharacterized protein</fullName>
    </submittedName>
</protein>
<organism evidence="2">
    <name type="scientific">Siphoviridae sp. ctyg07</name>
    <dbReference type="NCBI Taxonomy" id="2825747"/>
    <lineage>
        <taxon>Viruses</taxon>
        <taxon>Duplodnaviria</taxon>
        <taxon>Heunggongvirae</taxon>
        <taxon>Uroviricota</taxon>
        <taxon>Caudoviricetes</taxon>
    </lineage>
</organism>
<dbReference type="EMBL" id="BK016243">
    <property type="protein sequence ID" value="DAG04384.1"/>
    <property type="molecule type" value="Genomic_DNA"/>
</dbReference>
<name>A0A8S5VCG9_9CAUD</name>
<feature type="transmembrane region" description="Helical" evidence="1">
    <location>
        <begin position="20"/>
        <end position="42"/>
    </location>
</feature>
<evidence type="ECO:0000313" key="2">
    <source>
        <dbReference type="EMBL" id="DAG04384.1"/>
    </source>
</evidence>
<reference evidence="2" key="1">
    <citation type="journal article" date="2021" name="Proc. Natl. Acad. Sci. U.S.A.">
        <title>A Catalog of Tens of Thousands of Viruses from Human Metagenomes Reveals Hidden Associations with Chronic Diseases.</title>
        <authorList>
            <person name="Tisza M.J."/>
            <person name="Buck C.B."/>
        </authorList>
    </citation>
    <scope>NUCLEOTIDE SEQUENCE</scope>
    <source>
        <strain evidence="2">Ctyg07</strain>
    </source>
</reference>
<keyword evidence="1" id="KW-1133">Transmembrane helix</keyword>
<keyword evidence="1" id="KW-0812">Transmembrane</keyword>
<sequence length="69" mass="7335">MKWNDISAHEKGRVLNTIGVTMCAGLAVIASITVLVIALLFAPWIIKIAAGIILLSCAFLAGGAYYETR</sequence>
<feature type="transmembrane region" description="Helical" evidence="1">
    <location>
        <begin position="48"/>
        <end position="66"/>
    </location>
</feature>
<evidence type="ECO:0000256" key="1">
    <source>
        <dbReference type="SAM" id="Phobius"/>
    </source>
</evidence>
<proteinExistence type="predicted"/>
<accession>A0A8S5VCG9</accession>
<keyword evidence="1" id="KW-0472">Membrane</keyword>